<evidence type="ECO:0000313" key="4">
    <source>
        <dbReference type="Proteomes" id="UP001163152"/>
    </source>
</evidence>
<keyword evidence="2" id="KW-0812">Transmembrane</keyword>
<name>A0A9E8ZFY7_9CYAN</name>
<keyword evidence="4" id="KW-1185">Reference proteome</keyword>
<feature type="region of interest" description="Disordered" evidence="1">
    <location>
        <begin position="136"/>
        <end position="205"/>
    </location>
</feature>
<dbReference type="KEGG" id="tsin:OXH18_10270"/>
<gene>
    <name evidence="3" type="ORF">OXH18_10270</name>
</gene>
<sequence length="400" mass="42835">MASSTPIKQLTPGVRQVLQQPAAVSAIASFGVHLLLFAVLPVLPHAAFTESEPDIRRSVEVVELTPEEQSRLPEFSNDRLDLPPLFQEPLPGTLTPLPIPDASKTPPPADGLFSDPLFNVPLPNFSFPIFPQTVPVPPPVAQQPPADTKPPEQPPVVPETEAETTETDDAPRRITLSPGGLPILPEGSEALEVPSERLNPPRGDDRIAANQEATESDTTESPVPEAPAPARSNEEIIAALRQDVEARRREIAIQRQLAYNPSGTEQDPNYHAGSAWAQWMQGLEAAGVNLSNVGENNQFPRTAIELPFPAEACEVVQRTVSTDIGVVIDAEGKPAGDFTVLRSSGYEFFNNVAGESILASTFENPTGKNIPYQITATFSYTGESCAGNTESITAAPNPNG</sequence>
<evidence type="ECO:0000256" key="2">
    <source>
        <dbReference type="SAM" id="Phobius"/>
    </source>
</evidence>
<reference evidence="3" key="1">
    <citation type="submission" date="2022-12" db="EMBL/GenBank/DDBJ databases">
        <title>Polyphasic identification of a Novel Hot-Spring Cyanobacterium Ocullathermofonsia sinensis gen nov. sp. nov. and Genomic Insights on its Adaptations to the Thermal Habitat.</title>
        <authorList>
            <person name="Daroch M."/>
            <person name="Tang J."/>
            <person name="Jiang Y."/>
        </authorList>
    </citation>
    <scope>NUCLEOTIDE SEQUENCE</scope>
    <source>
        <strain evidence="3">PKUAC-SCTA174</strain>
    </source>
</reference>
<evidence type="ECO:0000256" key="1">
    <source>
        <dbReference type="SAM" id="MobiDB-lite"/>
    </source>
</evidence>
<evidence type="ECO:0000313" key="3">
    <source>
        <dbReference type="EMBL" id="WAL62347.1"/>
    </source>
</evidence>
<keyword evidence="2" id="KW-0472">Membrane</keyword>
<feature type="compositionally biased region" description="Pro residues" evidence="1">
    <location>
        <begin position="136"/>
        <end position="157"/>
    </location>
</feature>
<protein>
    <recommendedName>
        <fullName evidence="5">TonB C-terminal domain-containing protein</fullName>
    </recommendedName>
</protein>
<accession>A0A9E8ZFY7</accession>
<keyword evidence="2" id="KW-1133">Transmembrane helix</keyword>
<feature type="region of interest" description="Disordered" evidence="1">
    <location>
        <begin position="211"/>
        <end position="230"/>
    </location>
</feature>
<dbReference type="AlphaFoldDB" id="A0A9E8ZFY7"/>
<evidence type="ECO:0008006" key="5">
    <source>
        <dbReference type="Google" id="ProtNLM"/>
    </source>
</evidence>
<feature type="transmembrane region" description="Helical" evidence="2">
    <location>
        <begin position="21"/>
        <end position="43"/>
    </location>
</feature>
<dbReference type="EMBL" id="CP113797">
    <property type="protein sequence ID" value="WAL62347.1"/>
    <property type="molecule type" value="Genomic_DNA"/>
</dbReference>
<organism evidence="3 4">
    <name type="scientific">Thermocoleostomius sinensis A174</name>
    <dbReference type="NCBI Taxonomy" id="2016057"/>
    <lineage>
        <taxon>Bacteria</taxon>
        <taxon>Bacillati</taxon>
        <taxon>Cyanobacteriota</taxon>
        <taxon>Cyanophyceae</taxon>
        <taxon>Oculatellales</taxon>
        <taxon>Oculatellaceae</taxon>
        <taxon>Thermocoleostomius</taxon>
    </lineage>
</organism>
<proteinExistence type="predicted"/>
<dbReference type="RefSeq" id="WP_268612650.1">
    <property type="nucleotide sequence ID" value="NZ_CP113797.1"/>
</dbReference>
<dbReference type="Proteomes" id="UP001163152">
    <property type="component" value="Chromosome"/>
</dbReference>